<feature type="transmembrane region" description="Helical" evidence="12">
    <location>
        <begin position="513"/>
        <end position="532"/>
    </location>
</feature>
<feature type="transmembrane region" description="Helical" evidence="12">
    <location>
        <begin position="399"/>
        <end position="419"/>
    </location>
</feature>
<dbReference type="GO" id="GO:0005886">
    <property type="term" value="C:plasma membrane"/>
    <property type="evidence" value="ECO:0007669"/>
    <property type="project" value="UniProtKB-SubCell"/>
</dbReference>
<reference evidence="13" key="1">
    <citation type="submission" date="2020-07" db="EMBL/GenBank/DDBJ databases">
        <title>Huge and variable diversity of episymbiotic CPR bacteria and DPANN archaea in groundwater ecosystems.</title>
        <authorList>
            <person name="He C.Y."/>
            <person name="Keren R."/>
            <person name="Whittaker M."/>
            <person name="Farag I.F."/>
            <person name="Doudna J."/>
            <person name="Cate J.H.D."/>
            <person name="Banfield J.F."/>
        </authorList>
    </citation>
    <scope>NUCLEOTIDE SEQUENCE</scope>
    <source>
        <strain evidence="13">NC_groundwater_1813_Pr3_B-0.1um_71_17</strain>
    </source>
</reference>
<comment type="subcellular location">
    <subcellularLocation>
        <location evidence="1">Cell membrane</location>
        <topology evidence="1">Multi-pass membrane protein</topology>
    </subcellularLocation>
</comment>
<sequence>MSALDWVVLLGALATFVGYGVWRGRGQHDLKGYLLAGRSMPGWAVALSVMATQASAITFLSTPGQGYADGLRFVQFYFGLPLAMIVLCVTVVPIFHRLGVYTAYEYLESRFDGKTRSLAAGLFLVQRGLAAGLTIYAPSLVLSVVLGWDVRLTCALIGALVVIYTATGGSRAVGHTQVLQFGIILGTMAVAFLMVVRSLPEGVGFSDALAVAGRLGKLHAIETKFDPNDRYNLWSGLIGGFFLQLAYFGTDQSQVGRYLTGQSVAESRKGLIANGVLKIPMQFLILLLGVTVFVFHLFVPAPVFFQPRESAKLASGPHAEEYAGIASRHAVAWAQRRDGATALVQALRADDGAAAGAATEVVRGAQARMSEARTEVVSLLKRSDPGAQTNDTNYVFLEFVLKFLPAGLVGLVLAALFAASMNSTSAELSALTSTTVVDVLRRLPGHVSDERRDVWTSRVVTVVWAAFAVGFAQWASGLGTLVEAVNILGSLFYGTILGIFLCAFYLKRVGGHAVFAGAIVAEAVVVACFTSTKISFLWYNLIGCALVMIVATALSAVWPRRERVDATAA</sequence>
<organism evidence="13 14">
    <name type="scientific">Eiseniibacteriota bacterium</name>
    <dbReference type="NCBI Taxonomy" id="2212470"/>
    <lineage>
        <taxon>Bacteria</taxon>
        <taxon>Candidatus Eiseniibacteriota</taxon>
    </lineage>
</organism>
<evidence type="ECO:0000256" key="5">
    <source>
        <dbReference type="ARBA" id="ARBA00022692"/>
    </source>
</evidence>
<evidence type="ECO:0000256" key="6">
    <source>
        <dbReference type="ARBA" id="ARBA00022989"/>
    </source>
</evidence>
<accession>A0A933SGW1</accession>
<dbReference type="InterPro" id="IPR038377">
    <property type="entry name" value="Na/Glc_symporter_sf"/>
</dbReference>
<dbReference type="GO" id="GO:0015293">
    <property type="term" value="F:symporter activity"/>
    <property type="evidence" value="ECO:0007669"/>
    <property type="project" value="TreeGrafter"/>
</dbReference>
<feature type="transmembrane region" description="Helical" evidence="12">
    <location>
        <begin position="148"/>
        <end position="166"/>
    </location>
</feature>
<keyword evidence="3" id="KW-0813">Transport</keyword>
<feature type="transmembrane region" description="Helical" evidence="12">
    <location>
        <begin position="283"/>
        <end position="305"/>
    </location>
</feature>
<dbReference type="InterPro" id="IPR051163">
    <property type="entry name" value="Sodium:Solute_Symporter_SSF"/>
</dbReference>
<dbReference type="EMBL" id="JACRIW010000063">
    <property type="protein sequence ID" value="MBI5169689.1"/>
    <property type="molecule type" value="Genomic_DNA"/>
</dbReference>
<feature type="transmembrane region" description="Helical" evidence="12">
    <location>
        <begin position="178"/>
        <end position="196"/>
    </location>
</feature>
<dbReference type="Gene3D" id="1.20.1730.10">
    <property type="entry name" value="Sodium/glucose cotransporter"/>
    <property type="match status" value="1"/>
</dbReference>
<dbReference type="PROSITE" id="PS50283">
    <property type="entry name" value="NA_SOLUT_SYMP_3"/>
    <property type="match status" value="1"/>
</dbReference>
<name>A0A933SGW1_UNCEI</name>
<dbReference type="Proteomes" id="UP000696931">
    <property type="component" value="Unassembled WGS sequence"/>
</dbReference>
<evidence type="ECO:0000256" key="10">
    <source>
        <dbReference type="ARBA" id="ARBA00023201"/>
    </source>
</evidence>
<dbReference type="CDD" id="cd11494">
    <property type="entry name" value="SLC5sbd_NIS-like_u2"/>
    <property type="match status" value="1"/>
</dbReference>
<evidence type="ECO:0000313" key="13">
    <source>
        <dbReference type="EMBL" id="MBI5169689.1"/>
    </source>
</evidence>
<evidence type="ECO:0000313" key="14">
    <source>
        <dbReference type="Proteomes" id="UP000696931"/>
    </source>
</evidence>
<feature type="transmembrane region" description="Helical" evidence="12">
    <location>
        <begin position="538"/>
        <end position="558"/>
    </location>
</feature>
<dbReference type="PANTHER" id="PTHR42985:SF40">
    <property type="entry name" value="LD47995P-RELATED"/>
    <property type="match status" value="1"/>
</dbReference>
<evidence type="ECO:0000256" key="11">
    <source>
        <dbReference type="RuleBase" id="RU362091"/>
    </source>
</evidence>
<gene>
    <name evidence="13" type="ORF">HZA61_09390</name>
</gene>
<comment type="caution">
    <text evidence="13">The sequence shown here is derived from an EMBL/GenBank/DDBJ whole genome shotgun (WGS) entry which is preliminary data.</text>
</comment>
<keyword evidence="7" id="KW-0915">Sodium</keyword>
<evidence type="ECO:0000256" key="7">
    <source>
        <dbReference type="ARBA" id="ARBA00023053"/>
    </source>
</evidence>
<evidence type="ECO:0000256" key="3">
    <source>
        <dbReference type="ARBA" id="ARBA00022448"/>
    </source>
</evidence>
<dbReference type="PANTHER" id="PTHR42985">
    <property type="entry name" value="SODIUM-COUPLED MONOCARBOXYLATE TRANSPORTER"/>
    <property type="match status" value="1"/>
</dbReference>
<keyword evidence="5 12" id="KW-0812">Transmembrane</keyword>
<keyword evidence="9 12" id="KW-0472">Membrane</keyword>
<feature type="transmembrane region" description="Helical" evidence="12">
    <location>
        <begin position="487"/>
        <end position="506"/>
    </location>
</feature>
<keyword evidence="8" id="KW-0406">Ion transport</keyword>
<evidence type="ECO:0000256" key="2">
    <source>
        <dbReference type="ARBA" id="ARBA00006434"/>
    </source>
</evidence>
<feature type="transmembrane region" description="Helical" evidence="12">
    <location>
        <begin position="43"/>
        <end position="62"/>
    </location>
</feature>
<keyword evidence="10" id="KW-0739">Sodium transport</keyword>
<dbReference type="Pfam" id="PF00474">
    <property type="entry name" value="SSF"/>
    <property type="match status" value="2"/>
</dbReference>
<feature type="transmembrane region" description="Helical" evidence="12">
    <location>
        <begin position="231"/>
        <end position="249"/>
    </location>
</feature>
<evidence type="ECO:0000256" key="12">
    <source>
        <dbReference type="SAM" id="Phobius"/>
    </source>
</evidence>
<feature type="transmembrane region" description="Helical" evidence="12">
    <location>
        <begin position="6"/>
        <end position="22"/>
    </location>
</feature>
<keyword evidence="6 12" id="KW-1133">Transmembrane helix</keyword>
<proteinExistence type="inferred from homology"/>
<keyword evidence="4" id="KW-1003">Cell membrane</keyword>
<evidence type="ECO:0000256" key="1">
    <source>
        <dbReference type="ARBA" id="ARBA00004651"/>
    </source>
</evidence>
<dbReference type="AlphaFoldDB" id="A0A933SGW1"/>
<feature type="transmembrane region" description="Helical" evidence="12">
    <location>
        <begin position="455"/>
        <end position="475"/>
    </location>
</feature>
<dbReference type="InterPro" id="IPR001734">
    <property type="entry name" value="Na/solute_symporter"/>
</dbReference>
<feature type="transmembrane region" description="Helical" evidence="12">
    <location>
        <begin position="117"/>
        <end position="136"/>
    </location>
</feature>
<evidence type="ECO:0000256" key="4">
    <source>
        <dbReference type="ARBA" id="ARBA00022475"/>
    </source>
</evidence>
<protein>
    <submittedName>
        <fullName evidence="13">Sodium:solute symporter</fullName>
    </submittedName>
</protein>
<evidence type="ECO:0000256" key="8">
    <source>
        <dbReference type="ARBA" id="ARBA00023065"/>
    </source>
</evidence>
<evidence type="ECO:0000256" key="9">
    <source>
        <dbReference type="ARBA" id="ARBA00023136"/>
    </source>
</evidence>
<dbReference type="GO" id="GO:0006814">
    <property type="term" value="P:sodium ion transport"/>
    <property type="evidence" value="ECO:0007669"/>
    <property type="project" value="UniProtKB-KW"/>
</dbReference>
<comment type="similarity">
    <text evidence="2 11">Belongs to the sodium:solute symporter (SSF) (TC 2.A.21) family.</text>
</comment>
<feature type="transmembrane region" description="Helical" evidence="12">
    <location>
        <begin position="74"/>
        <end position="96"/>
    </location>
</feature>